<dbReference type="InterPro" id="IPR012674">
    <property type="entry name" value="Calycin"/>
</dbReference>
<proteinExistence type="inferred from homology"/>
<keyword evidence="4" id="KW-1185">Reference proteome</keyword>
<evidence type="ECO:0000313" key="4">
    <source>
        <dbReference type="Proteomes" id="UP000694383"/>
    </source>
</evidence>
<dbReference type="InterPro" id="IPR031259">
    <property type="entry name" value="ILBP"/>
</dbReference>
<comment type="similarity">
    <text evidence="1">Belongs to the calycin superfamily. Fatty-acid binding protein (FABP) family.</text>
</comment>
<dbReference type="SUPFAM" id="SSF50814">
    <property type="entry name" value="Lipocalins"/>
    <property type="match status" value="1"/>
</dbReference>
<dbReference type="InterPro" id="IPR000566">
    <property type="entry name" value="Lipocln_cytosolic_FA-bd_dom"/>
</dbReference>
<feature type="domain" description="Lipocalin/cytosolic fatty-acid binding" evidence="2">
    <location>
        <begin position="52"/>
        <end position="101"/>
    </location>
</feature>
<reference evidence="3" key="1">
    <citation type="submission" date="2025-08" db="UniProtKB">
        <authorList>
            <consortium name="Ensembl"/>
        </authorList>
    </citation>
    <scope>IDENTIFICATION</scope>
</reference>
<dbReference type="PANTHER" id="PTHR11955">
    <property type="entry name" value="FATTY ACID BINDING PROTEIN"/>
    <property type="match status" value="1"/>
</dbReference>
<dbReference type="AlphaFoldDB" id="A0A8C8A072"/>
<evidence type="ECO:0000256" key="1">
    <source>
        <dbReference type="ARBA" id="ARBA00008390"/>
    </source>
</evidence>
<dbReference type="GO" id="GO:0008289">
    <property type="term" value="F:lipid binding"/>
    <property type="evidence" value="ECO:0007669"/>
    <property type="project" value="InterPro"/>
</dbReference>
<name>A0A8C8A072_9TELE</name>
<dbReference type="GeneTree" id="ENSGT00940000179965"/>
<accession>A0A8C8A072</accession>
<dbReference type="Ensembl" id="ENSOSIT00000053245.1">
    <property type="protein sequence ID" value="ENSOSIP00000050703.1"/>
    <property type="gene ID" value="ENSOSIG00000023599.1"/>
</dbReference>
<protein>
    <recommendedName>
        <fullName evidence="2">Lipocalin/cytosolic fatty-acid binding domain-containing protein</fullName>
    </recommendedName>
</protein>
<evidence type="ECO:0000313" key="3">
    <source>
        <dbReference type="Ensembl" id="ENSOSIP00000050703.1"/>
    </source>
</evidence>
<sequence>MSSHQAAYLPQIQSSQPDDFESHKLCLFVGDQTLVCFYTKFAIYILAMKAERTFKTTEIKFKLDEEFNETTVHGKNVKSTFTLENGKFVQKQNSDGKTSTLYIGIIYSACKFIFSFTVHF</sequence>
<organism evidence="3 4">
    <name type="scientific">Oryzias sinensis</name>
    <name type="common">Chinese medaka</name>
    <dbReference type="NCBI Taxonomy" id="183150"/>
    <lineage>
        <taxon>Eukaryota</taxon>
        <taxon>Metazoa</taxon>
        <taxon>Chordata</taxon>
        <taxon>Craniata</taxon>
        <taxon>Vertebrata</taxon>
        <taxon>Euteleostomi</taxon>
        <taxon>Actinopterygii</taxon>
        <taxon>Neopterygii</taxon>
        <taxon>Teleostei</taxon>
        <taxon>Neoteleostei</taxon>
        <taxon>Acanthomorphata</taxon>
        <taxon>Ovalentaria</taxon>
        <taxon>Atherinomorphae</taxon>
        <taxon>Beloniformes</taxon>
        <taxon>Adrianichthyidae</taxon>
        <taxon>Oryziinae</taxon>
        <taxon>Oryzias</taxon>
    </lineage>
</organism>
<dbReference type="Proteomes" id="UP000694383">
    <property type="component" value="Unplaced"/>
</dbReference>
<evidence type="ECO:0000259" key="2">
    <source>
        <dbReference type="Pfam" id="PF00061"/>
    </source>
</evidence>
<dbReference type="Pfam" id="PF00061">
    <property type="entry name" value="Lipocalin"/>
    <property type="match status" value="1"/>
</dbReference>
<dbReference type="Gene3D" id="2.40.128.20">
    <property type="match status" value="1"/>
</dbReference>
<reference evidence="3" key="2">
    <citation type="submission" date="2025-09" db="UniProtKB">
        <authorList>
            <consortium name="Ensembl"/>
        </authorList>
    </citation>
    <scope>IDENTIFICATION</scope>
</reference>